<dbReference type="AlphaFoldDB" id="C5LFA2"/>
<name>C5LFA2_PERM5</name>
<dbReference type="InParanoid" id="C5LFA2"/>
<dbReference type="RefSeq" id="XP_002772801.1">
    <property type="nucleotide sequence ID" value="XM_002772755.1"/>
</dbReference>
<organism evidence="3">
    <name type="scientific">Perkinsus marinus (strain ATCC 50983 / TXsc)</name>
    <dbReference type="NCBI Taxonomy" id="423536"/>
    <lineage>
        <taxon>Eukaryota</taxon>
        <taxon>Sar</taxon>
        <taxon>Alveolata</taxon>
        <taxon>Perkinsozoa</taxon>
        <taxon>Perkinsea</taxon>
        <taxon>Perkinsida</taxon>
        <taxon>Perkinsidae</taxon>
        <taxon>Perkinsus</taxon>
    </lineage>
</organism>
<proteinExistence type="predicted"/>
<dbReference type="GeneID" id="9037670"/>
<accession>C5LFA2</accession>
<keyword evidence="3" id="KW-1185">Reference proteome</keyword>
<gene>
    <name evidence="2" type="ORF">Pmar_PMAR019651</name>
</gene>
<feature type="region of interest" description="Disordered" evidence="1">
    <location>
        <begin position="34"/>
        <end position="53"/>
    </location>
</feature>
<evidence type="ECO:0000256" key="1">
    <source>
        <dbReference type="SAM" id="MobiDB-lite"/>
    </source>
</evidence>
<protein>
    <submittedName>
        <fullName evidence="2">Uncharacterized protein</fullName>
    </submittedName>
</protein>
<feature type="compositionally biased region" description="Polar residues" evidence="1">
    <location>
        <begin position="44"/>
        <end position="53"/>
    </location>
</feature>
<evidence type="ECO:0000313" key="3">
    <source>
        <dbReference type="Proteomes" id="UP000007800"/>
    </source>
</evidence>
<dbReference type="EMBL" id="GG681416">
    <property type="protein sequence ID" value="EER04617.1"/>
    <property type="molecule type" value="Genomic_DNA"/>
</dbReference>
<reference evidence="2 3" key="1">
    <citation type="submission" date="2008-07" db="EMBL/GenBank/DDBJ databases">
        <authorList>
            <person name="El-Sayed N."/>
            <person name="Caler E."/>
            <person name="Inman J."/>
            <person name="Amedeo P."/>
            <person name="Hass B."/>
            <person name="Wortman J."/>
        </authorList>
    </citation>
    <scope>NUCLEOTIDE SEQUENCE [LARGE SCALE GENOMIC DNA]</scope>
    <source>
        <strain evidence="3">ATCC 50983 / TXsc</strain>
    </source>
</reference>
<dbReference type="Proteomes" id="UP000007800">
    <property type="component" value="Unassembled WGS sequence"/>
</dbReference>
<sequence length="53" mass="5594">MDNTVASVVLEATQSMDEEVETFDAKEANGRIDGLCISKDGDSRSSNGNVLSS</sequence>
<evidence type="ECO:0000313" key="2">
    <source>
        <dbReference type="EMBL" id="EER04617.1"/>
    </source>
</evidence>